<evidence type="ECO:0000259" key="40">
    <source>
        <dbReference type="Pfam" id="PF00725"/>
    </source>
</evidence>
<dbReference type="PANTHER" id="PTHR43612">
    <property type="entry name" value="TRIFUNCTIONAL ENZYME SUBUNIT ALPHA"/>
    <property type="match status" value="1"/>
</dbReference>
<keyword evidence="20" id="KW-0511">Multifunctional enzyme</keyword>
<keyword evidence="12" id="KW-0809">Transit peptide</keyword>
<keyword evidence="16" id="KW-0443">Lipid metabolism</keyword>
<comment type="catalytic activity">
    <reaction evidence="26">
        <text>a long-chain (3S)-3-hydroxy fatty acyl-CoA + NAD(+) = a long-chain 3-oxo-fatty acyl-CoA + NADH + H(+)</text>
        <dbReference type="Rhea" id="RHEA:52656"/>
        <dbReference type="ChEBI" id="CHEBI:15378"/>
        <dbReference type="ChEBI" id="CHEBI:57540"/>
        <dbReference type="ChEBI" id="CHEBI:57945"/>
        <dbReference type="ChEBI" id="CHEBI:136757"/>
        <dbReference type="ChEBI" id="CHEBI:136758"/>
        <dbReference type="EC" id="1.1.1.211"/>
    </reaction>
    <physiologicalReaction direction="left-to-right" evidence="26">
        <dbReference type="Rhea" id="RHEA:52657"/>
    </physiologicalReaction>
</comment>
<keyword evidence="14" id="KW-0560">Oxidoreductase</keyword>
<evidence type="ECO:0000256" key="2">
    <source>
        <dbReference type="ARBA" id="ARBA00004273"/>
    </source>
</evidence>
<evidence type="ECO:0000313" key="42">
    <source>
        <dbReference type="EMBL" id="KAJ8951789.1"/>
    </source>
</evidence>
<dbReference type="InterPro" id="IPR036291">
    <property type="entry name" value="NAD(P)-bd_dom_sf"/>
</dbReference>
<dbReference type="EMBL" id="JAPWTK010000078">
    <property type="protein sequence ID" value="KAJ8951789.1"/>
    <property type="molecule type" value="Genomic_DNA"/>
</dbReference>
<dbReference type="Proteomes" id="UP001162162">
    <property type="component" value="Unassembled WGS sequence"/>
</dbReference>
<dbReference type="InterPro" id="IPR001753">
    <property type="entry name" value="Enoyl-CoA_hydra/iso"/>
</dbReference>
<dbReference type="GO" id="GO:0016740">
    <property type="term" value="F:transferase activity"/>
    <property type="evidence" value="ECO:0007669"/>
    <property type="project" value="UniProtKB-KW"/>
</dbReference>
<dbReference type="Gene3D" id="1.10.1040.50">
    <property type="match status" value="1"/>
</dbReference>
<keyword evidence="18" id="KW-0472">Membrane</keyword>
<evidence type="ECO:0000256" key="15">
    <source>
        <dbReference type="ARBA" id="ARBA00023027"/>
    </source>
</evidence>
<feature type="domain" description="3-hydroxyacyl-CoA dehydrogenase C-terminal" evidence="40">
    <location>
        <begin position="505"/>
        <end position="600"/>
    </location>
</feature>
<dbReference type="SUPFAM" id="SSF48179">
    <property type="entry name" value="6-phosphogluconate dehydrogenase C-terminal domain-like"/>
    <property type="match status" value="2"/>
</dbReference>
<comment type="subunit">
    <text evidence="35">Heterotetramer of 2 alpha/HADHA and 2 beta/HADHB subunits; forms the mitochondrial trifunctional enzyme. Also purified as higher order heterooligomers including a 4 alpha/HADHA and 4 beta/HADHB heterooligomer which physiological significance remains unclear. The mitochondrial trifunctional enzyme interacts with MTLN.</text>
</comment>
<evidence type="ECO:0000256" key="38">
    <source>
        <dbReference type="ARBA" id="ARBA00077617"/>
    </source>
</evidence>
<comment type="catalytic activity">
    <reaction evidence="24">
        <text>a (3S)-3-hydroxyacyl-CoA + NAD(+) = a 3-oxoacyl-CoA + NADH + H(+)</text>
        <dbReference type="Rhea" id="RHEA:22432"/>
        <dbReference type="ChEBI" id="CHEBI:15378"/>
        <dbReference type="ChEBI" id="CHEBI:57318"/>
        <dbReference type="ChEBI" id="CHEBI:57540"/>
        <dbReference type="ChEBI" id="CHEBI:57945"/>
        <dbReference type="ChEBI" id="CHEBI:90726"/>
        <dbReference type="EC" id="1.1.1.35"/>
    </reaction>
</comment>
<keyword evidence="43" id="KW-1185">Reference proteome</keyword>
<evidence type="ECO:0000256" key="14">
    <source>
        <dbReference type="ARBA" id="ARBA00023002"/>
    </source>
</evidence>
<evidence type="ECO:0000256" key="39">
    <source>
        <dbReference type="ARBA" id="ARBA00083277"/>
    </source>
</evidence>
<evidence type="ECO:0000256" key="8">
    <source>
        <dbReference type="ARBA" id="ARBA00022553"/>
    </source>
</evidence>
<feature type="domain" description="3-hydroxyacyl-CoA dehydrogenase NAD binding" evidence="41">
    <location>
        <begin position="278"/>
        <end position="414"/>
    </location>
</feature>
<dbReference type="PANTHER" id="PTHR43612:SF3">
    <property type="entry name" value="TRIFUNCTIONAL ENZYME SUBUNIT ALPHA, MITOCHONDRIAL"/>
    <property type="match status" value="1"/>
</dbReference>
<evidence type="ECO:0000256" key="26">
    <source>
        <dbReference type="ARBA" id="ARBA00050446"/>
    </source>
</evidence>
<keyword evidence="11" id="KW-0276">Fatty acid metabolism</keyword>
<evidence type="ECO:0000256" key="35">
    <source>
        <dbReference type="ARBA" id="ARBA00062153"/>
    </source>
</evidence>
<evidence type="ECO:0000256" key="7">
    <source>
        <dbReference type="ARBA" id="ARBA00022481"/>
    </source>
</evidence>
<name>A0AAV8YKW9_9CUCU</name>
<comment type="catalytic activity">
    <reaction evidence="25">
        <text>1'-[1,2-di-(9Z,12Z-octadecadienoyl)-sn-glycero-3-phospho]-3'-[1-(9Z,12Z-octadecadienoyl)-sn-glycero-3-phospho]-glycerol + (9Z,12Z)-octadecadienoyl-CoA = 1',3'-bis-[1,2-di-(9Z,12Z-octadecadienoyl)-sn-glycero-3-phospho]-glycerol + CoA</text>
        <dbReference type="Rhea" id="RHEA:43672"/>
        <dbReference type="ChEBI" id="CHEBI:57287"/>
        <dbReference type="ChEBI" id="CHEBI:57383"/>
        <dbReference type="ChEBI" id="CHEBI:83580"/>
        <dbReference type="ChEBI" id="CHEBI:83581"/>
    </reaction>
    <physiologicalReaction direction="left-to-right" evidence="25">
        <dbReference type="Rhea" id="RHEA:43673"/>
    </physiologicalReaction>
</comment>
<evidence type="ECO:0000256" key="33">
    <source>
        <dbReference type="ARBA" id="ARBA00052945"/>
    </source>
</evidence>
<dbReference type="InterPro" id="IPR006176">
    <property type="entry name" value="3-OHacyl-CoA_DH_NAD-bd"/>
</dbReference>
<dbReference type="GO" id="GO:0005743">
    <property type="term" value="C:mitochondrial inner membrane"/>
    <property type="evidence" value="ECO:0007669"/>
    <property type="project" value="UniProtKB-SubCell"/>
</dbReference>
<evidence type="ECO:0000256" key="34">
    <source>
        <dbReference type="ARBA" id="ARBA00052989"/>
    </source>
</evidence>
<comment type="similarity">
    <text evidence="4">In the central section; belongs to the 3-hydroxyacyl-CoA dehydrogenase family.</text>
</comment>
<evidence type="ECO:0000256" key="13">
    <source>
        <dbReference type="ARBA" id="ARBA00022990"/>
    </source>
</evidence>
<evidence type="ECO:0000256" key="10">
    <source>
        <dbReference type="ARBA" id="ARBA00022792"/>
    </source>
</evidence>
<evidence type="ECO:0000256" key="5">
    <source>
        <dbReference type="ARBA" id="ARBA00008750"/>
    </source>
</evidence>
<evidence type="ECO:0000256" key="20">
    <source>
        <dbReference type="ARBA" id="ARBA00023268"/>
    </source>
</evidence>
<comment type="catalytic activity">
    <reaction evidence="1">
        <text>(3S)-hydroxyhexadecanoyl-CoA = (2E)-hexadecenoyl-CoA + H2O</text>
        <dbReference type="Rhea" id="RHEA:31163"/>
        <dbReference type="ChEBI" id="CHEBI:15377"/>
        <dbReference type="ChEBI" id="CHEBI:61526"/>
        <dbReference type="ChEBI" id="CHEBI:62613"/>
    </reaction>
    <physiologicalReaction direction="right-to-left" evidence="1">
        <dbReference type="Rhea" id="RHEA:31165"/>
    </physiologicalReaction>
</comment>
<keyword evidence="9" id="KW-0808">Transferase</keyword>
<comment type="catalytic activity">
    <reaction evidence="30">
        <text>(3S)-3-hydroxydodecanoyl-CoA = (2E)-dodecenoyl-CoA + H2O</text>
        <dbReference type="Rhea" id="RHEA:31075"/>
        <dbReference type="ChEBI" id="CHEBI:15377"/>
        <dbReference type="ChEBI" id="CHEBI:57330"/>
        <dbReference type="ChEBI" id="CHEBI:62558"/>
    </reaction>
    <physiologicalReaction direction="right-to-left" evidence="30">
        <dbReference type="Rhea" id="RHEA:31077"/>
    </physiologicalReaction>
</comment>
<dbReference type="GO" id="GO:0004300">
    <property type="term" value="F:enoyl-CoA hydratase activity"/>
    <property type="evidence" value="ECO:0007669"/>
    <property type="project" value="UniProtKB-EC"/>
</dbReference>
<evidence type="ECO:0000256" key="17">
    <source>
        <dbReference type="ARBA" id="ARBA00023128"/>
    </source>
</evidence>
<evidence type="ECO:0000256" key="31">
    <source>
        <dbReference type="ARBA" id="ARBA00052834"/>
    </source>
</evidence>
<dbReference type="Gene3D" id="3.90.226.10">
    <property type="entry name" value="2-enoyl-CoA Hydratase, Chain A, domain 1"/>
    <property type="match status" value="1"/>
</dbReference>
<comment type="caution">
    <text evidence="42">The sequence shown here is derived from an EMBL/GenBank/DDBJ whole genome shotgun (WGS) entry which is preliminary data.</text>
</comment>
<comment type="catalytic activity">
    <reaction evidence="33">
        <text>(3S)-3-hydroxydodecanoyl-CoA + NAD(+) = 3-oxododecanoyl-CoA + NADH + H(+)</text>
        <dbReference type="Rhea" id="RHEA:31179"/>
        <dbReference type="ChEBI" id="CHEBI:15378"/>
        <dbReference type="ChEBI" id="CHEBI:57540"/>
        <dbReference type="ChEBI" id="CHEBI:57945"/>
        <dbReference type="ChEBI" id="CHEBI:62558"/>
        <dbReference type="ChEBI" id="CHEBI:62615"/>
    </reaction>
    <physiologicalReaction direction="left-to-right" evidence="33">
        <dbReference type="Rhea" id="RHEA:31180"/>
    </physiologicalReaction>
</comment>
<evidence type="ECO:0000259" key="41">
    <source>
        <dbReference type="Pfam" id="PF02737"/>
    </source>
</evidence>
<dbReference type="GO" id="GO:0016509">
    <property type="term" value="F:long-chain (3S)-3-hydroxyacyl-CoA dehydrogenase (NAD+) activity"/>
    <property type="evidence" value="ECO:0007669"/>
    <property type="project" value="UniProtKB-EC"/>
</dbReference>
<evidence type="ECO:0000256" key="18">
    <source>
        <dbReference type="ARBA" id="ARBA00023136"/>
    </source>
</evidence>
<dbReference type="EC" id="4.2.1.17" evidence="6"/>
<evidence type="ECO:0000313" key="43">
    <source>
        <dbReference type="Proteomes" id="UP001162162"/>
    </source>
</evidence>
<keyword evidence="13" id="KW-0007">Acetylation</keyword>
<evidence type="ECO:0000256" key="25">
    <source>
        <dbReference type="ARBA" id="ARBA00050222"/>
    </source>
</evidence>
<dbReference type="Pfam" id="PF00725">
    <property type="entry name" value="3HCDH"/>
    <property type="match status" value="1"/>
</dbReference>
<evidence type="ECO:0000256" key="22">
    <source>
        <dbReference type="ARBA" id="ARBA00047613"/>
    </source>
</evidence>
<dbReference type="FunFam" id="3.90.226.10:FF:000011">
    <property type="entry name" value="Fatty acid oxidation complex subunit alpha"/>
    <property type="match status" value="1"/>
</dbReference>
<evidence type="ECO:0000256" key="9">
    <source>
        <dbReference type="ARBA" id="ARBA00022679"/>
    </source>
</evidence>
<keyword evidence="19" id="KW-0456">Lyase</keyword>
<dbReference type="InterPro" id="IPR008927">
    <property type="entry name" value="6-PGluconate_DH-like_C_sf"/>
</dbReference>
<evidence type="ECO:0000256" key="21">
    <source>
        <dbReference type="ARBA" id="ARBA00035854"/>
    </source>
</evidence>
<evidence type="ECO:0000256" key="29">
    <source>
        <dbReference type="ARBA" id="ARBA00052224"/>
    </source>
</evidence>
<evidence type="ECO:0000256" key="32">
    <source>
        <dbReference type="ARBA" id="ARBA00052860"/>
    </source>
</evidence>
<evidence type="ECO:0000256" key="1">
    <source>
        <dbReference type="ARBA" id="ARBA00000469"/>
    </source>
</evidence>
<evidence type="ECO:0000256" key="6">
    <source>
        <dbReference type="ARBA" id="ARBA00012076"/>
    </source>
</evidence>
<dbReference type="InterPro" id="IPR006108">
    <property type="entry name" value="3HC_DH_C"/>
</dbReference>
<proteinExistence type="inferred from homology"/>
<evidence type="ECO:0000256" key="16">
    <source>
        <dbReference type="ARBA" id="ARBA00023098"/>
    </source>
</evidence>
<evidence type="ECO:0000256" key="28">
    <source>
        <dbReference type="ARBA" id="ARBA00051877"/>
    </source>
</evidence>
<evidence type="ECO:0000256" key="23">
    <source>
        <dbReference type="ARBA" id="ARBA00048361"/>
    </source>
</evidence>
<evidence type="ECO:0000256" key="24">
    <source>
        <dbReference type="ARBA" id="ARBA00049556"/>
    </source>
</evidence>
<comment type="catalytic activity">
    <reaction evidence="32">
        <text>1'-[1,2-di-(9Z,12Z-octadecadienoyl)-sn-glycero-3-phospho]-3'-[1-(9Z,12Z-octadecadienoyl)-sn-glycero-3-phospho]-glycerol + (9Z)-octadecenoyl-CoA = 1'-[1,2-di-(9Z,12Z-octadecadienoyl)-sn-glycero-3-phospho]-3'-[1-(9Z,12Z-octadecadienoyl)-2-(9Z-octadecenoyl)-sn-glycero-3-phospho]-glycerol + CoA</text>
        <dbReference type="Rhea" id="RHEA:43676"/>
        <dbReference type="ChEBI" id="CHEBI:57287"/>
        <dbReference type="ChEBI" id="CHEBI:57387"/>
        <dbReference type="ChEBI" id="CHEBI:83580"/>
        <dbReference type="ChEBI" id="CHEBI:83582"/>
    </reaction>
    <physiologicalReaction direction="left-to-right" evidence="32">
        <dbReference type="Rhea" id="RHEA:43677"/>
    </physiologicalReaction>
</comment>
<keyword evidence="10" id="KW-0999">Mitochondrion inner membrane</keyword>
<comment type="pathway">
    <text evidence="3">Lipid metabolism; fatty acid beta-oxidation.</text>
</comment>
<dbReference type="FunFam" id="1.10.1040.50:FF:000002">
    <property type="entry name" value="Trifunctional enzyme subunit alpha, mitochondrial"/>
    <property type="match status" value="1"/>
</dbReference>
<keyword evidence="8" id="KW-0597">Phosphoprotein</keyword>
<sequence length="710" mass="76989">MMEFKALLPQIESNSQIQACHAGDFQDGRGDLGEGQEGHRILAQVEGSSKPFVAAIQGSCLGLGMETALATHYRIAVNDRKTALGLPEVMLGLLPGAGGTQRLPRHLSIPNALDHMLTGKNLRADKARKLGVVDLLVEPLGPGLDEPEKNTIRYLETVAVDVAKQLAAGKLTPSRKKSIPDRLLQFALQYNWVKNQLFKKARAQVMKMSGGLYPAPLKILKVVRIGLDKGEAAGFEAEAKAFGDLAMTPQSRGLISLFRGQTQCKKNRFGAPQQPAKTVAVLGAGLMGAGIAHVSVDKGYQVILKDSNANGLARGVNQIQTGLDTAVKRKKYSGLERDRFLANLNPTLSYEAFKKADLVIEAVFEDINIKHQVLKDVEDMVPPHCVFATNTSAIPIKNIAAASKRPEKVIALTATFPPLTSHSYPVPVCVTLFLLYTYPLLFTETSGIVSPSVSSSGMHYFSPVDKMQLLEIITTNKTSKETTALAVDVGLKQGKVVITVGDGPGFYTTRILSTMMSESVRLLQEGVEPKDLDSLTKRFGFPVGAATLADEVGLDVSSHIGPDLSKAFGERFSGGDLNIMKDIVQAGFLGRKSGKGIYVYQKGKKSRDVNMDAIDIIKKYSLQPKGSFTDEDKTLRMVSRFVNEAVLCLEEKILANPLEGDVGAVWVDHYGAGKLVAKMEEFQHSYGVAFKPAQTLIDMAKDPSKKFHPK</sequence>
<keyword evidence="15" id="KW-0520">NAD</keyword>
<dbReference type="SUPFAM" id="SSF52096">
    <property type="entry name" value="ClpP/crotonase"/>
    <property type="match status" value="1"/>
</dbReference>
<comment type="catalytic activity">
    <reaction evidence="22">
        <text>(3S)-hydroxyhexadecanoyl-CoA + NAD(+) = 3-oxohexadecanoyl-CoA + NADH + H(+)</text>
        <dbReference type="Rhea" id="RHEA:31159"/>
        <dbReference type="ChEBI" id="CHEBI:15378"/>
        <dbReference type="ChEBI" id="CHEBI:57349"/>
        <dbReference type="ChEBI" id="CHEBI:57540"/>
        <dbReference type="ChEBI" id="CHEBI:57945"/>
        <dbReference type="ChEBI" id="CHEBI:62613"/>
    </reaction>
    <physiologicalReaction direction="left-to-right" evidence="22">
        <dbReference type="Rhea" id="RHEA:31160"/>
    </physiologicalReaction>
</comment>
<dbReference type="Gene3D" id="3.40.50.720">
    <property type="entry name" value="NAD(P)-binding Rossmann-like Domain"/>
    <property type="match status" value="2"/>
</dbReference>
<organism evidence="42 43">
    <name type="scientific">Aromia moschata</name>
    <dbReference type="NCBI Taxonomy" id="1265417"/>
    <lineage>
        <taxon>Eukaryota</taxon>
        <taxon>Metazoa</taxon>
        <taxon>Ecdysozoa</taxon>
        <taxon>Arthropoda</taxon>
        <taxon>Hexapoda</taxon>
        <taxon>Insecta</taxon>
        <taxon>Pterygota</taxon>
        <taxon>Neoptera</taxon>
        <taxon>Endopterygota</taxon>
        <taxon>Coleoptera</taxon>
        <taxon>Polyphaga</taxon>
        <taxon>Cucujiformia</taxon>
        <taxon>Chrysomeloidea</taxon>
        <taxon>Cerambycidae</taxon>
        <taxon>Cerambycinae</taxon>
        <taxon>Callichromatini</taxon>
        <taxon>Aromia</taxon>
    </lineage>
</organism>
<evidence type="ECO:0000256" key="3">
    <source>
        <dbReference type="ARBA" id="ARBA00005005"/>
    </source>
</evidence>
<comment type="catalytic activity">
    <reaction evidence="31">
        <text>(3S)-hydroxytetradecanoyl-CoA + NAD(+) = 3-oxotetradecanoyl-CoA + NADH + H(+)</text>
        <dbReference type="Rhea" id="RHEA:31167"/>
        <dbReference type="ChEBI" id="CHEBI:15378"/>
        <dbReference type="ChEBI" id="CHEBI:57540"/>
        <dbReference type="ChEBI" id="CHEBI:57945"/>
        <dbReference type="ChEBI" id="CHEBI:62543"/>
        <dbReference type="ChEBI" id="CHEBI:62614"/>
    </reaction>
    <physiologicalReaction direction="left-to-right" evidence="31">
        <dbReference type="Rhea" id="RHEA:31168"/>
    </physiologicalReaction>
</comment>
<dbReference type="GO" id="GO:0070403">
    <property type="term" value="F:NAD+ binding"/>
    <property type="evidence" value="ECO:0007669"/>
    <property type="project" value="InterPro"/>
</dbReference>
<comment type="catalytic activity">
    <reaction evidence="29">
        <text>(3S)-hydroxyoctanoyl-CoA + NAD(+) = 3-oxooctanoyl-CoA + NADH + H(+)</text>
        <dbReference type="Rhea" id="RHEA:31195"/>
        <dbReference type="ChEBI" id="CHEBI:15378"/>
        <dbReference type="ChEBI" id="CHEBI:57540"/>
        <dbReference type="ChEBI" id="CHEBI:57945"/>
        <dbReference type="ChEBI" id="CHEBI:62617"/>
        <dbReference type="ChEBI" id="CHEBI:62619"/>
    </reaction>
    <physiologicalReaction direction="left-to-right" evidence="29">
        <dbReference type="Rhea" id="RHEA:31196"/>
    </physiologicalReaction>
</comment>
<dbReference type="InterPro" id="IPR029045">
    <property type="entry name" value="ClpP/crotonase-like_dom_sf"/>
</dbReference>
<dbReference type="Pfam" id="PF02737">
    <property type="entry name" value="3HCDH_N"/>
    <property type="match status" value="2"/>
</dbReference>
<dbReference type="AlphaFoldDB" id="A0AAV8YKW9"/>
<feature type="domain" description="3-hydroxyacyl-CoA dehydrogenase NAD binding" evidence="41">
    <location>
        <begin position="456"/>
        <end position="502"/>
    </location>
</feature>
<evidence type="ECO:0000256" key="37">
    <source>
        <dbReference type="ARBA" id="ARBA00068347"/>
    </source>
</evidence>
<comment type="similarity">
    <text evidence="5">In the N-terminal section; belongs to the enoyl-CoA hydratase/isomerase family.</text>
</comment>
<dbReference type="GO" id="GO:0016507">
    <property type="term" value="C:mitochondrial fatty acid beta-oxidation multienzyme complex"/>
    <property type="evidence" value="ECO:0007669"/>
    <property type="project" value="TreeGrafter"/>
</dbReference>
<keyword evidence="17" id="KW-0496">Mitochondrion</keyword>
<accession>A0AAV8YKW9</accession>
<dbReference type="GO" id="GO:0006635">
    <property type="term" value="P:fatty acid beta-oxidation"/>
    <property type="evidence" value="ECO:0007669"/>
    <property type="project" value="UniProtKB-ARBA"/>
</dbReference>
<dbReference type="SUPFAM" id="SSF51735">
    <property type="entry name" value="NAD(P)-binding Rossmann-fold domains"/>
    <property type="match status" value="1"/>
</dbReference>
<dbReference type="FunFam" id="3.40.50.720:FF:000009">
    <property type="entry name" value="Fatty oxidation complex, alpha subunit"/>
    <property type="match status" value="1"/>
</dbReference>
<evidence type="ECO:0000256" key="36">
    <source>
        <dbReference type="ARBA" id="ARBA00066806"/>
    </source>
</evidence>
<evidence type="ECO:0000256" key="4">
    <source>
        <dbReference type="ARBA" id="ARBA00007005"/>
    </source>
</evidence>
<comment type="catalytic activity">
    <reaction evidence="21">
        <text>a (3S)-3-hydroxyacyl-CoA = a (2E)-enoyl-CoA + H2O</text>
        <dbReference type="Rhea" id="RHEA:16105"/>
        <dbReference type="ChEBI" id="CHEBI:15377"/>
        <dbReference type="ChEBI" id="CHEBI:57318"/>
        <dbReference type="ChEBI" id="CHEBI:58856"/>
        <dbReference type="EC" id="4.2.1.17"/>
    </reaction>
    <physiologicalReaction direction="right-to-left" evidence="21">
        <dbReference type="Rhea" id="RHEA:16107"/>
    </physiologicalReaction>
</comment>
<dbReference type="CDD" id="cd06558">
    <property type="entry name" value="crotonase-like"/>
    <property type="match status" value="1"/>
</dbReference>
<dbReference type="InterPro" id="IPR050136">
    <property type="entry name" value="FA_oxidation_alpha_subunit"/>
</dbReference>
<gene>
    <name evidence="42" type="ORF">NQ318_019762</name>
</gene>
<protein>
    <recommendedName>
        <fullName evidence="37">Trifunctional enzyme subunit alpha, mitochondrial</fullName>
        <ecNumber evidence="36">1.1.1.211</ecNumber>
        <ecNumber evidence="6">4.2.1.17</ecNumber>
    </recommendedName>
    <alternativeName>
        <fullName evidence="38">Monolysocardiolipin acyltransferase</fullName>
    </alternativeName>
    <alternativeName>
        <fullName evidence="39">TP-alpha</fullName>
    </alternativeName>
</protein>
<evidence type="ECO:0000256" key="27">
    <source>
        <dbReference type="ARBA" id="ARBA00051215"/>
    </source>
</evidence>
<evidence type="ECO:0000256" key="12">
    <source>
        <dbReference type="ARBA" id="ARBA00022946"/>
    </source>
</evidence>
<comment type="catalytic activity">
    <reaction evidence="28">
        <text>(3S)-hydroxyoctanoyl-CoA = (2E)-octenoyl-CoA + H2O</text>
        <dbReference type="Rhea" id="RHEA:31199"/>
        <dbReference type="ChEBI" id="CHEBI:15377"/>
        <dbReference type="ChEBI" id="CHEBI:62242"/>
        <dbReference type="ChEBI" id="CHEBI:62617"/>
    </reaction>
    <physiologicalReaction direction="right-to-left" evidence="28">
        <dbReference type="Rhea" id="RHEA:31201"/>
    </physiologicalReaction>
</comment>
<comment type="catalytic activity">
    <reaction evidence="34">
        <text>1'-[1,2-di-(9Z,12Z-octadecadienoyl)-sn-glycero-3-phospho]-3'-[1-(9Z,12Z-octadecadienoyl)-sn-glycero-3-phospho]-glycerol + hexadecanoyl-CoA = 1'-[1,2-di-(9Z,12Z-octadecadienoyl)-sn-glycero-3-phospho]-3'-[1-(9Z,12Z-octadecadienoyl)-2-hexadecanoyl-sn-glycero-3-phospho]-glycerol + CoA</text>
        <dbReference type="Rhea" id="RHEA:43680"/>
        <dbReference type="ChEBI" id="CHEBI:57287"/>
        <dbReference type="ChEBI" id="CHEBI:57379"/>
        <dbReference type="ChEBI" id="CHEBI:83580"/>
        <dbReference type="ChEBI" id="CHEBI:83583"/>
    </reaction>
    <physiologicalReaction direction="left-to-right" evidence="34">
        <dbReference type="Rhea" id="RHEA:43681"/>
    </physiologicalReaction>
</comment>
<evidence type="ECO:0000256" key="30">
    <source>
        <dbReference type="ARBA" id="ARBA00052711"/>
    </source>
</evidence>
<comment type="subcellular location">
    <subcellularLocation>
        <location evidence="2">Mitochondrion inner membrane</location>
    </subcellularLocation>
</comment>
<dbReference type="EC" id="1.1.1.211" evidence="36"/>
<keyword evidence="7" id="KW-0488">Methylation</keyword>
<comment type="catalytic activity">
    <reaction evidence="23">
        <text>(3S)-hydroxydecanoyl-CoA + NAD(+) = 3-oxodecanoyl-CoA + NADH + H(+)</text>
        <dbReference type="Rhea" id="RHEA:31187"/>
        <dbReference type="ChEBI" id="CHEBI:15378"/>
        <dbReference type="ChEBI" id="CHEBI:57540"/>
        <dbReference type="ChEBI" id="CHEBI:57945"/>
        <dbReference type="ChEBI" id="CHEBI:62548"/>
        <dbReference type="ChEBI" id="CHEBI:62616"/>
    </reaction>
    <physiologicalReaction direction="left-to-right" evidence="23">
        <dbReference type="Rhea" id="RHEA:31188"/>
    </physiologicalReaction>
</comment>
<comment type="catalytic activity">
    <reaction evidence="27">
        <text>a 4-saturated-(3S)-3-hydroxyacyl-CoA = a (3E)-enoyl-CoA + H2O</text>
        <dbReference type="Rhea" id="RHEA:20724"/>
        <dbReference type="ChEBI" id="CHEBI:15377"/>
        <dbReference type="ChEBI" id="CHEBI:58521"/>
        <dbReference type="ChEBI" id="CHEBI:137480"/>
        <dbReference type="EC" id="4.2.1.17"/>
    </reaction>
    <physiologicalReaction direction="right-to-left" evidence="27">
        <dbReference type="Rhea" id="RHEA:20726"/>
    </physiologicalReaction>
</comment>
<reference evidence="42" key="1">
    <citation type="journal article" date="2023" name="Insect Mol. Biol.">
        <title>Genome sequencing provides insights into the evolution of gene families encoding plant cell wall-degrading enzymes in longhorned beetles.</title>
        <authorList>
            <person name="Shin N.R."/>
            <person name="Okamura Y."/>
            <person name="Kirsch R."/>
            <person name="Pauchet Y."/>
        </authorList>
    </citation>
    <scope>NUCLEOTIDE SEQUENCE</scope>
    <source>
        <strain evidence="42">AMC_N1</strain>
    </source>
</reference>
<evidence type="ECO:0000256" key="19">
    <source>
        <dbReference type="ARBA" id="ARBA00023239"/>
    </source>
</evidence>
<dbReference type="Pfam" id="PF00378">
    <property type="entry name" value="ECH_1"/>
    <property type="match status" value="1"/>
</dbReference>
<evidence type="ECO:0000256" key="11">
    <source>
        <dbReference type="ARBA" id="ARBA00022832"/>
    </source>
</evidence>